<dbReference type="OrthoDB" id="5182178at2"/>
<feature type="domain" description="SAF" evidence="2">
    <location>
        <begin position="40"/>
        <end position="104"/>
    </location>
</feature>
<sequence>MKVRILAAVIAVVLAVVGAVALTNYVAGADQRALKGAESRQVYVVRAPIPAGTTADELGQFTAQQTLPANAVAAGAVTDLSQLTGKVPSTALVPGEQLLTSRFVDPASLKPEKPGVKVPAGMQEVTIQLEPQRVVGGQLVPGDTVGVVFSYNVKKDPLSQAVTHLKLHKVLVTSVQGLPTPTAAPTASAEPTTTGGGSAPNAPAVPAGAVLVTLARTAPDVEKIVWAAENGAIWLTKEPVTASETGTKELNVDGLFK</sequence>
<dbReference type="CDD" id="cd11614">
    <property type="entry name" value="SAF_CpaB_FlgA_like"/>
    <property type="match status" value="1"/>
</dbReference>
<reference evidence="3 4" key="1">
    <citation type="submission" date="2016-12" db="EMBL/GenBank/DDBJ databases">
        <title>Draft genome of Tersicoccus phoenicis 1P05MA.</title>
        <authorList>
            <person name="Nakajima Y."/>
            <person name="Yoshizawa S."/>
            <person name="Nakamura K."/>
            <person name="Ogura Y."/>
            <person name="Hayashi T."/>
            <person name="Kogure K."/>
        </authorList>
    </citation>
    <scope>NUCLEOTIDE SEQUENCE [LARGE SCALE GENOMIC DNA]</scope>
    <source>
        <strain evidence="3 4">1p05MA</strain>
    </source>
</reference>
<evidence type="ECO:0000256" key="1">
    <source>
        <dbReference type="SAM" id="MobiDB-lite"/>
    </source>
</evidence>
<organism evidence="3 4">
    <name type="scientific">Tersicoccus phoenicis</name>
    <dbReference type="NCBI Taxonomy" id="554083"/>
    <lineage>
        <taxon>Bacteria</taxon>
        <taxon>Bacillati</taxon>
        <taxon>Actinomycetota</taxon>
        <taxon>Actinomycetes</taxon>
        <taxon>Micrococcales</taxon>
        <taxon>Micrococcaceae</taxon>
        <taxon>Tersicoccus</taxon>
    </lineage>
</organism>
<keyword evidence="4" id="KW-1185">Reference proteome</keyword>
<evidence type="ECO:0000313" key="4">
    <source>
        <dbReference type="Proteomes" id="UP000187085"/>
    </source>
</evidence>
<dbReference type="InterPro" id="IPR031571">
    <property type="entry name" value="RcpC_dom"/>
</dbReference>
<gene>
    <name evidence="3" type="ORF">BKD30_03500</name>
</gene>
<evidence type="ECO:0000313" key="3">
    <source>
        <dbReference type="EMBL" id="OMH27715.1"/>
    </source>
</evidence>
<dbReference type="EMBL" id="MRDE01000016">
    <property type="protein sequence ID" value="OMH27715.1"/>
    <property type="molecule type" value="Genomic_DNA"/>
</dbReference>
<dbReference type="STRING" id="554083.BKD30_03500"/>
<dbReference type="AlphaFoldDB" id="A0A1R1LJI9"/>
<dbReference type="SMART" id="SM00858">
    <property type="entry name" value="SAF"/>
    <property type="match status" value="1"/>
</dbReference>
<name>A0A1R1LJI9_9MICC</name>
<accession>A0A1R1LJI9</accession>
<dbReference type="Pfam" id="PF08666">
    <property type="entry name" value="SAF"/>
    <property type="match status" value="1"/>
</dbReference>
<dbReference type="InterPro" id="IPR013974">
    <property type="entry name" value="SAF"/>
</dbReference>
<proteinExistence type="predicted"/>
<feature type="region of interest" description="Disordered" evidence="1">
    <location>
        <begin position="178"/>
        <end position="201"/>
    </location>
</feature>
<evidence type="ECO:0000259" key="2">
    <source>
        <dbReference type="SMART" id="SM00858"/>
    </source>
</evidence>
<feature type="compositionally biased region" description="Low complexity" evidence="1">
    <location>
        <begin position="179"/>
        <end position="201"/>
    </location>
</feature>
<protein>
    <submittedName>
        <fullName evidence="3">Flp pilus assembly protein CpaB</fullName>
    </submittedName>
</protein>
<dbReference type="RefSeq" id="WP_076701998.1">
    <property type="nucleotide sequence ID" value="NZ_MRDE01000016.1"/>
</dbReference>
<comment type="caution">
    <text evidence="3">The sequence shown here is derived from an EMBL/GenBank/DDBJ whole genome shotgun (WGS) entry which is preliminary data.</text>
</comment>
<dbReference type="Proteomes" id="UP000187085">
    <property type="component" value="Unassembled WGS sequence"/>
</dbReference>
<dbReference type="Pfam" id="PF16976">
    <property type="entry name" value="RcpC"/>
    <property type="match status" value="1"/>
</dbReference>